<accession>A0ABR3RE04</accession>
<organism evidence="2 3">
    <name type="scientific">Paraconiothyrium brasiliense</name>
    <dbReference type="NCBI Taxonomy" id="300254"/>
    <lineage>
        <taxon>Eukaryota</taxon>
        <taxon>Fungi</taxon>
        <taxon>Dikarya</taxon>
        <taxon>Ascomycota</taxon>
        <taxon>Pezizomycotina</taxon>
        <taxon>Dothideomycetes</taxon>
        <taxon>Pleosporomycetidae</taxon>
        <taxon>Pleosporales</taxon>
        <taxon>Massarineae</taxon>
        <taxon>Didymosphaeriaceae</taxon>
        <taxon>Paraconiothyrium</taxon>
    </lineage>
</organism>
<comment type="caution">
    <text evidence="2">The sequence shown here is derived from an EMBL/GenBank/DDBJ whole genome shotgun (WGS) entry which is preliminary data.</text>
</comment>
<feature type="region of interest" description="Disordered" evidence="1">
    <location>
        <begin position="76"/>
        <end position="96"/>
    </location>
</feature>
<dbReference type="Proteomes" id="UP001521785">
    <property type="component" value="Unassembled WGS sequence"/>
</dbReference>
<dbReference type="EMBL" id="JAKJXO020000007">
    <property type="protein sequence ID" value="KAL1602369.1"/>
    <property type="molecule type" value="Genomic_DNA"/>
</dbReference>
<evidence type="ECO:0000313" key="3">
    <source>
        <dbReference type="Proteomes" id="UP001521785"/>
    </source>
</evidence>
<gene>
    <name evidence="2" type="ORF">SLS60_005785</name>
</gene>
<proteinExistence type="predicted"/>
<keyword evidence="3" id="KW-1185">Reference proteome</keyword>
<protein>
    <submittedName>
        <fullName evidence="2">Uncharacterized protein</fullName>
    </submittedName>
</protein>
<sequence>MATPTPHPILLIGLNPLDPPPNAPVSPHVLASIANKISLDVARAARNGFPCTIRYLDWRSPFTALAELEEVLVQGPGYEEPSDEGSEGASNGIDAKADASPKWSAILFGQGLRMYANPELFEGAIERVRRVCAGDVKVLFNDGADRQCAALERGFCVRMGE</sequence>
<evidence type="ECO:0000256" key="1">
    <source>
        <dbReference type="SAM" id="MobiDB-lite"/>
    </source>
</evidence>
<evidence type="ECO:0000313" key="2">
    <source>
        <dbReference type="EMBL" id="KAL1602369.1"/>
    </source>
</evidence>
<name>A0ABR3RE04_9PLEO</name>
<reference evidence="2 3" key="1">
    <citation type="submission" date="2024-02" db="EMBL/GenBank/DDBJ databases">
        <title>De novo assembly and annotation of 12 fungi associated with fruit tree decline syndrome in Ontario, Canada.</title>
        <authorList>
            <person name="Sulman M."/>
            <person name="Ellouze W."/>
            <person name="Ilyukhin E."/>
        </authorList>
    </citation>
    <scope>NUCLEOTIDE SEQUENCE [LARGE SCALE GENOMIC DNA]</scope>
    <source>
        <strain evidence="2 3">M42-189</strain>
    </source>
</reference>